<feature type="transmembrane region" description="Helical" evidence="1">
    <location>
        <begin position="52"/>
        <end position="70"/>
    </location>
</feature>
<feature type="transmembrane region" description="Helical" evidence="1">
    <location>
        <begin position="125"/>
        <end position="146"/>
    </location>
</feature>
<dbReference type="OrthoDB" id="428401at2"/>
<evidence type="ECO:0000256" key="1">
    <source>
        <dbReference type="SAM" id="Phobius"/>
    </source>
</evidence>
<name>A0A1R3X8B1_9RHOB</name>
<protein>
    <submittedName>
        <fullName evidence="2">Uncharacterized protein</fullName>
    </submittedName>
</protein>
<keyword evidence="3" id="KW-1185">Reference proteome</keyword>
<keyword evidence="1" id="KW-0472">Membrane</keyword>
<evidence type="ECO:0000313" key="2">
    <source>
        <dbReference type="EMBL" id="SIT87290.1"/>
    </source>
</evidence>
<feature type="transmembrane region" description="Helical" evidence="1">
    <location>
        <begin position="23"/>
        <end position="45"/>
    </location>
</feature>
<reference evidence="3" key="1">
    <citation type="submission" date="2017-01" db="EMBL/GenBank/DDBJ databases">
        <authorList>
            <person name="Varghese N."/>
            <person name="Submissions S."/>
        </authorList>
    </citation>
    <scope>NUCLEOTIDE SEQUENCE [LARGE SCALE GENOMIC DNA]</scope>
    <source>
        <strain evidence="3">DSM 29591</strain>
    </source>
</reference>
<gene>
    <name evidence="2" type="ORF">SAMN05421665_2338</name>
</gene>
<proteinExistence type="predicted"/>
<organism evidence="2 3">
    <name type="scientific">Yoonia rosea</name>
    <dbReference type="NCBI Taxonomy" id="287098"/>
    <lineage>
        <taxon>Bacteria</taxon>
        <taxon>Pseudomonadati</taxon>
        <taxon>Pseudomonadota</taxon>
        <taxon>Alphaproteobacteria</taxon>
        <taxon>Rhodobacterales</taxon>
        <taxon>Paracoccaceae</taxon>
        <taxon>Yoonia</taxon>
    </lineage>
</organism>
<feature type="transmembrane region" description="Helical" evidence="1">
    <location>
        <begin position="166"/>
        <end position="185"/>
    </location>
</feature>
<dbReference type="AlphaFoldDB" id="A0A1R3X8B1"/>
<feature type="transmembrane region" description="Helical" evidence="1">
    <location>
        <begin position="98"/>
        <end position="118"/>
    </location>
</feature>
<keyword evidence="1" id="KW-0812">Transmembrane</keyword>
<sequence>MGLNGLLACISADWSPTIGDPTLTGWVTAVAYLAASCLSAIVAYHHSGKLRLFWLGLFVVLLLLAVNKQLDLQSALTAAGRCAAKAQGWYENRRSVQIAFILAILVICGVVAAGLLWVMRREVSLVWPALIGIVSLLAFIAIRAAGFHHFDQFIGFEVGGARMNTFLELGGISMIAVNAFSLLWFKRETER</sequence>
<dbReference type="STRING" id="287098.SAMN05421665_2338"/>
<evidence type="ECO:0000313" key="3">
    <source>
        <dbReference type="Proteomes" id="UP000186997"/>
    </source>
</evidence>
<accession>A0A1R3X8B1</accession>
<dbReference type="RefSeq" id="WP_076659944.1">
    <property type="nucleotide sequence ID" value="NZ_FTPR01000002.1"/>
</dbReference>
<dbReference type="Proteomes" id="UP000186997">
    <property type="component" value="Unassembled WGS sequence"/>
</dbReference>
<keyword evidence="1" id="KW-1133">Transmembrane helix</keyword>
<dbReference type="EMBL" id="FTPR01000002">
    <property type="protein sequence ID" value="SIT87290.1"/>
    <property type="molecule type" value="Genomic_DNA"/>
</dbReference>